<keyword evidence="4 6" id="KW-1133">Transmembrane helix</keyword>
<dbReference type="Pfam" id="PF01545">
    <property type="entry name" value="Cation_efflux"/>
    <property type="match status" value="1"/>
</dbReference>
<dbReference type="GO" id="GO:0005385">
    <property type="term" value="F:zinc ion transmembrane transporter activity"/>
    <property type="evidence" value="ECO:0007669"/>
    <property type="project" value="TreeGrafter"/>
</dbReference>
<reference evidence="8 9" key="1">
    <citation type="submission" date="2016-02" db="EMBL/GenBank/DDBJ databases">
        <title>Discovery of a natural microsporidian pathogen with a broad tissue tropism in Caenorhabditis elegans.</title>
        <authorList>
            <person name="Luallen R.J."/>
            <person name="Reinke A.W."/>
            <person name="Tong L."/>
            <person name="Botts M.R."/>
            <person name="Felix M.-A."/>
            <person name="Troemel E.R."/>
        </authorList>
    </citation>
    <scope>NUCLEOTIDE SEQUENCE [LARGE SCALE GENOMIC DNA]</scope>
    <source>
        <strain evidence="8 9">JUm2807</strain>
    </source>
</reference>
<feature type="transmembrane region" description="Helical" evidence="6">
    <location>
        <begin position="69"/>
        <end position="90"/>
    </location>
</feature>
<dbReference type="InterPro" id="IPR058533">
    <property type="entry name" value="Cation_efflux_TM"/>
</dbReference>
<keyword evidence="2 6" id="KW-0812">Transmembrane</keyword>
<feature type="transmembrane region" description="Helical" evidence="6">
    <location>
        <begin position="142"/>
        <end position="165"/>
    </location>
</feature>
<keyword evidence="3" id="KW-0813">Transport</keyword>
<accession>A0A177ECI8</accession>
<dbReference type="NCBIfam" id="TIGR01297">
    <property type="entry name" value="CDF"/>
    <property type="match status" value="1"/>
</dbReference>
<keyword evidence="5 6" id="KW-0472">Membrane</keyword>
<dbReference type="GO" id="GO:0005886">
    <property type="term" value="C:plasma membrane"/>
    <property type="evidence" value="ECO:0007669"/>
    <property type="project" value="TreeGrafter"/>
</dbReference>
<evidence type="ECO:0000256" key="3">
    <source>
        <dbReference type="ARBA" id="ARBA00022906"/>
    </source>
</evidence>
<dbReference type="GeneID" id="93647156"/>
<evidence type="ECO:0000313" key="9">
    <source>
        <dbReference type="Proteomes" id="UP000185944"/>
    </source>
</evidence>
<feature type="transmembrane region" description="Helical" evidence="6">
    <location>
        <begin position="171"/>
        <end position="191"/>
    </location>
</feature>
<dbReference type="AlphaFoldDB" id="A0A177ECI8"/>
<dbReference type="VEuPathDB" id="MicrosporidiaDB:NEDG_00806"/>
<organism evidence="8 9">
    <name type="scientific">Nematocida displodere</name>
    <dbReference type="NCBI Taxonomy" id="1805483"/>
    <lineage>
        <taxon>Eukaryota</taxon>
        <taxon>Fungi</taxon>
        <taxon>Fungi incertae sedis</taxon>
        <taxon>Microsporidia</taxon>
        <taxon>Nematocida</taxon>
    </lineage>
</organism>
<evidence type="ECO:0000256" key="1">
    <source>
        <dbReference type="ARBA" id="ARBA00004141"/>
    </source>
</evidence>
<dbReference type="InterPro" id="IPR027469">
    <property type="entry name" value="Cation_efflux_TMD_sf"/>
</dbReference>
<proteinExistence type="predicted"/>
<evidence type="ECO:0000256" key="2">
    <source>
        <dbReference type="ARBA" id="ARBA00022692"/>
    </source>
</evidence>
<dbReference type="EMBL" id="LTDL01000040">
    <property type="protein sequence ID" value="OAG29673.1"/>
    <property type="molecule type" value="Genomic_DNA"/>
</dbReference>
<sequence>MKHSYGMYVVLVNTVILMVAEILAHKHSNAVSVLGEAFHMVSDLCCVCISIISSAIVRRVKAGRQYTFGLARLEVLSAGVSLAFLWVPSIYLLYLSLTRFLAPESVDREILLWASFFSLGINLANFGVSLYMNKTDMHAHSLYVHIVSDLMQSLGMCISAIALFINNTWVGVDLACTVICTLIGIGGSLRLGKDVFMSLMDVSPLSVEEVKAALLTVPAVESVDDLRVWSVNKRTTVAMAKVSIFHGESYEESLARCKSILDHDYAFALSNVEIKTSL</sequence>
<comment type="subcellular location">
    <subcellularLocation>
        <location evidence="1">Membrane</location>
        <topology evidence="1">Multi-pass membrane protein</topology>
    </subcellularLocation>
</comment>
<dbReference type="SUPFAM" id="SSF161111">
    <property type="entry name" value="Cation efflux protein transmembrane domain-like"/>
    <property type="match status" value="1"/>
</dbReference>
<gene>
    <name evidence="8" type="ORF">NEDG_00806</name>
</gene>
<protein>
    <submittedName>
        <fullName evidence="8">Solute carrier family 3 (Zinc transporter), member 2</fullName>
    </submittedName>
</protein>
<evidence type="ECO:0000256" key="4">
    <source>
        <dbReference type="ARBA" id="ARBA00022989"/>
    </source>
</evidence>
<keyword evidence="9" id="KW-1185">Reference proteome</keyword>
<dbReference type="GO" id="GO:0030003">
    <property type="term" value="P:intracellular monoatomic cation homeostasis"/>
    <property type="evidence" value="ECO:0007669"/>
    <property type="project" value="UniProtKB-ARBA"/>
</dbReference>
<evidence type="ECO:0000313" key="8">
    <source>
        <dbReference type="EMBL" id="OAG29673.1"/>
    </source>
</evidence>
<keyword evidence="3" id="KW-0864">Zinc transport</keyword>
<feature type="transmembrane region" description="Helical" evidence="6">
    <location>
        <begin position="37"/>
        <end position="57"/>
    </location>
</feature>
<keyword evidence="3" id="KW-0406">Ion transport</keyword>
<dbReference type="InterPro" id="IPR050681">
    <property type="entry name" value="CDF/SLC30A"/>
</dbReference>
<comment type="caution">
    <text evidence="8">The sequence shown here is derived from an EMBL/GenBank/DDBJ whole genome shotgun (WGS) entry which is preliminary data.</text>
</comment>
<dbReference type="OrthoDB" id="9944568at2759"/>
<dbReference type="PANTHER" id="PTHR11562:SF17">
    <property type="entry name" value="RE54080P-RELATED"/>
    <property type="match status" value="1"/>
</dbReference>
<feature type="transmembrane region" description="Helical" evidence="6">
    <location>
        <begin position="110"/>
        <end position="130"/>
    </location>
</feature>
<dbReference type="Gene3D" id="1.20.1510.10">
    <property type="entry name" value="Cation efflux protein transmembrane domain"/>
    <property type="match status" value="1"/>
</dbReference>
<feature type="domain" description="Cation efflux protein transmembrane" evidence="7">
    <location>
        <begin position="8"/>
        <end position="200"/>
    </location>
</feature>
<dbReference type="RefSeq" id="XP_067544321.1">
    <property type="nucleotide sequence ID" value="XM_067688224.1"/>
</dbReference>
<dbReference type="STRING" id="1805483.A0A177ECI8"/>
<name>A0A177ECI8_9MICR</name>
<evidence type="ECO:0000259" key="7">
    <source>
        <dbReference type="Pfam" id="PF01545"/>
    </source>
</evidence>
<dbReference type="InterPro" id="IPR002524">
    <property type="entry name" value="Cation_efflux"/>
</dbReference>
<evidence type="ECO:0000256" key="6">
    <source>
        <dbReference type="SAM" id="Phobius"/>
    </source>
</evidence>
<feature type="transmembrane region" description="Helical" evidence="6">
    <location>
        <begin position="7"/>
        <end position="25"/>
    </location>
</feature>
<keyword evidence="3" id="KW-0862">Zinc</keyword>
<dbReference type="Proteomes" id="UP000185944">
    <property type="component" value="Unassembled WGS sequence"/>
</dbReference>
<evidence type="ECO:0000256" key="5">
    <source>
        <dbReference type="ARBA" id="ARBA00023136"/>
    </source>
</evidence>
<dbReference type="PANTHER" id="PTHR11562">
    <property type="entry name" value="CATION EFFLUX PROTEIN/ ZINC TRANSPORTER"/>
    <property type="match status" value="1"/>
</dbReference>
<dbReference type="GO" id="GO:0098771">
    <property type="term" value="P:inorganic ion homeostasis"/>
    <property type="evidence" value="ECO:0007669"/>
    <property type="project" value="UniProtKB-ARBA"/>
</dbReference>